<organism evidence="4 5">
    <name type="scientific">Wolfiporia cocos (strain MD-104)</name>
    <name type="common">Brown rot fungus</name>
    <dbReference type="NCBI Taxonomy" id="742152"/>
    <lineage>
        <taxon>Eukaryota</taxon>
        <taxon>Fungi</taxon>
        <taxon>Dikarya</taxon>
        <taxon>Basidiomycota</taxon>
        <taxon>Agaricomycotina</taxon>
        <taxon>Agaricomycetes</taxon>
        <taxon>Polyporales</taxon>
        <taxon>Phaeolaceae</taxon>
        <taxon>Wolfiporia</taxon>
    </lineage>
</organism>
<reference evidence="4 5" key="1">
    <citation type="journal article" date="2012" name="Science">
        <title>The Paleozoic origin of enzymatic lignin decomposition reconstructed from 31 fungal genomes.</title>
        <authorList>
            <person name="Floudas D."/>
            <person name="Binder M."/>
            <person name="Riley R."/>
            <person name="Barry K."/>
            <person name="Blanchette R.A."/>
            <person name="Henrissat B."/>
            <person name="Martinez A.T."/>
            <person name="Otillar R."/>
            <person name="Spatafora J.W."/>
            <person name="Yadav J.S."/>
            <person name="Aerts A."/>
            <person name="Benoit I."/>
            <person name="Boyd A."/>
            <person name="Carlson A."/>
            <person name="Copeland A."/>
            <person name="Coutinho P.M."/>
            <person name="de Vries R.P."/>
            <person name="Ferreira P."/>
            <person name="Findley K."/>
            <person name="Foster B."/>
            <person name="Gaskell J."/>
            <person name="Glotzer D."/>
            <person name="Gorecki P."/>
            <person name="Heitman J."/>
            <person name="Hesse C."/>
            <person name="Hori C."/>
            <person name="Igarashi K."/>
            <person name="Jurgens J.A."/>
            <person name="Kallen N."/>
            <person name="Kersten P."/>
            <person name="Kohler A."/>
            <person name="Kuees U."/>
            <person name="Kumar T.K.A."/>
            <person name="Kuo A."/>
            <person name="LaButti K."/>
            <person name="Larrondo L.F."/>
            <person name="Lindquist E."/>
            <person name="Ling A."/>
            <person name="Lombard V."/>
            <person name="Lucas S."/>
            <person name="Lundell T."/>
            <person name="Martin R."/>
            <person name="McLaughlin D.J."/>
            <person name="Morgenstern I."/>
            <person name="Morin E."/>
            <person name="Murat C."/>
            <person name="Nagy L.G."/>
            <person name="Nolan M."/>
            <person name="Ohm R.A."/>
            <person name="Patyshakuliyeva A."/>
            <person name="Rokas A."/>
            <person name="Ruiz-Duenas F.J."/>
            <person name="Sabat G."/>
            <person name="Salamov A."/>
            <person name="Samejima M."/>
            <person name="Schmutz J."/>
            <person name="Slot J.C."/>
            <person name="St John F."/>
            <person name="Stenlid J."/>
            <person name="Sun H."/>
            <person name="Sun S."/>
            <person name="Syed K."/>
            <person name="Tsang A."/>
            <person name="Wiebenga A."/>
            <person name="Young D."/>
            <person name="Pisabarro A."/>
            <person name="Eastwood D.C."/>
            <person name="Martin F."/>
            <person name="Cullen D."/>
            <person name="Grigoriev I.V."/>
            <person name="Hibbett D.S."/>
        </authorList>
    </citation>
    <scope>NUCLEOTIDE SEQUENCE [LARGE SCALE GENOMIC DNA]</scope>
    <source>
        <strain evidence="4 5">MD-104</strain>
    </source>
</reference>
<dbReference type="GO" id="GO:0003677">
    <property type="term" value="F:DNA binding"/>
    <property type="evidence" value="ECO:0007669"/>
    <property type="project" value="UniProtKB-KW"/>
</dbReference>
<evidence type="ECO:0000256" key="2">
    <source>
        <dbReference type="SAM" id="MobiDB-lite"/>
    </source>
</evidence>
<dbReference type="Pfam" id="PF03221">
    <property type="entry name" value="HTH_Tnp_Tc5"/>
    <property type="match status" value="1"/>
</dbReference>
<feature type="region of interest" description="Disordered" evidence="2">
    <location>
        <begin position="114"/>
        <end position="138"/>
    </location>
</feature>
<gene>
    <name evidence="4" type="ORF">WOLCODRAFT_138050</name>
</gene>
<feature type="region of interest" description="Disordered" evidence="2">
    <location>
        <begin position="150"/>
        <end position="174"/>
    </location>
</feature>
<keyword evidence="1" id="KW-0238">DNA-binding</keyword>
<dbReference type="PROSITE" id="PS51253">
    <property type="entry name" value="HTH_CENPB"/>
    <property type="match status" value="1"/>
</dbReference>
<dbReference type="Gene3D" id="1.10.10.60">
    <property type="entry name" value="Homeodomain-like"/>
    <property type="match status" value="2"/>
</dbReference>
<evidence type="ECO:0000313" key="4">
    <source>
        <dbReference type="EMBL" id="PCH42749.1"/>
    </source>
</evidence>
<dbReference type="AlphaFoldDB" id="A0A2H3JV18"/>
<dbReference type="InterPro" id="IPR006600">
    <property type="entry name" value="HTH_CenpB_DNA-bd_dom"/>
</dbReference>
<evidence type="ECO:0000256" key="1">
    <source>
        <dbReference type="ARBA" id="ARBA00023125"/>
    </source>
</evidence>
<dbReference type="OMA" id="AVADQEY"/>
<name>A0A2H3JV18_WOLCO</name>
<evidence type="ECO:0000259" key="3">
    <source>
        <dbReference type="PROSITE" id="PS51253"/>
    </source>
</evidence>
<dbReference type="STRING" id="742152.A0A2H3JV18"/>
<dbReference type="GO" id="GO:0005634">
    <property type="term" value="C:nucleus"/>
    <property type="evidence" value="ECO:0007669"/>
    <property type="project" value="TreeGrafter"/>
</dbReference>
<dbReference type="PANTHER" id="PTHR19303:SF70">
    <property type="entry name" value="HTH CENPB-TYPE DOMAIN-CONTAINING PROTEIN"/>
    <property type="match status" value="1"/>
</dbReference>
<dbReference type="SUPFAM" id="SSF46689">
    <property type="entry name" value="Homeodomain-like"/>
    <property type="match status" value="2"/>
</dbReference>
<dbReference type="Proteomes" id="UP000218811">
    <property type="component" value="Unassembled WGS sequence"/>
</dbReference>
<dbReference type="InterPro" id="IPR009057">
    <property type="entry name" value="Homeodomain-like_sf"/>
</dbReference>
<proteinExistence type="predicted"/>
<feature type="domain" description="HTH CENPB-type" evidence="3">
    <location>
        <begin position="234"/>
        <end position="307"/>
    </location>
</feature>
<keyword evidence="5" id="KW-1185">Reference proteome</keyword>
<dbReference type="EMBL" id="KB468135">
    <property type="protein sequence ID" value="PCH42749.1"/>
    <property type="molecule type" value="Genomic_DNA"/>
</dbReference>
<protein>
    <recommendedName>
        <fullName evidence="3">HTH CENPB-type domain-containing protein</fullName>
    </recommendedName>
</protein>
<feature type="compositionally biased region" description="Basic residues" evidence="2">
    <location>
        <begin position="160"/>
        <end position="174"/>
    </location>
</feature>
<dbReference type="PANTHER" id="PTHR19303">
    <property type="entry name" value="TRANSPOSON"/>
    <property type="match status" value="1"/>
</dbReference>
<dbReference type="InterPro" id="IPR050863">
    <property type="entry name" value="CenT-Element_Derived"/>
</dbReference>
<dbReference type="OrthoDB" id="9909311at2759"/>
<sequence>MDYLVAVLPDPERNSTDVKQSWSFNDRYQSNIRGYLVARQADKAHICFKCIRPAFELLYEQPYCEIRRQDDNLHRIQPLCPEVEEPVQIGSAHERNYVQGALLGQGDAHITTSQGEAAAAADLSDNNPNPPISVVSTSSASAVVSPAQNYNHLSQTPSPLHKRQRKRSSTTTKRRSIYTIDRKAICEFYNANPGVHHREIAAKWGISRSAVSRILAERARWLATVQRSDIKIARASRMRSDNYGYIEGHLMSWINDMHSAGLPVTNHMIRVSTRFYGQRDSTWNDSMKLSSSWMRRLKRRLGIVGERVIGEGKGCYLWEVDALYALPGEKAYRPIRQEGTLLEEMESAAEPQSVTLQKKYKHVTAWADDATRSMRRIMRFIDAERPGKLSRRQRRIFTSIESRVALYKWDLETPTGISSSEWFFPRI</sequence>
<evidence type="ECO:0000313" key="5">
    <source>
        <dbReference type="Proteomes" id="UP000218811"/>
    </source>
</evidence>
<accession>A0A2H3JV18</accession>